<feature type="compositionally biased region" description="Low complexity" evidence="1">
    <location>
        <begin position="415"/>
        <end position="432"/>
    </location>
</feature>
<feature type="compositionally biased region" description="Basic and acidic residues" evidence="1">
    <location>
        <begin position="331"/>
        <end position="342"/>
    </location>
</feature>
<dbReference type="AlphaFoldDB" id="A0A9P5TZL1"/>
<accession>A0A9P5TZL1</accession>
<gene>
    <name evidence="2" type="ORF">BDP27DRAFT_1430117</name>
</gene>
<dbReference type="Proteomes" id="UP000772434">
    <property type="component" value="Unassembled WGS sequence"/>
</dbReference>
<comment type="caution">
    <text evidence="2">The sequence shown here is derived from an EMBL/GenBank/DDBJ whole genome shotgun (WGS) entry which is preliminary data.</text>
</comment>
<feature type="region of interest" description="Disordered" evidence="1">
    <location>
        <begin position="1"/>
        <end position="64"/>
    </location>
</feature>
<feature type="region of interest" description="Disordered" evidence="1">
    <location>
        <begin position="322"/>
        <end position="389"/>
    </location>
</feature>
<feature type="compositionally biased region" description="Polar residues" evidence="1">
    <location>
        <begin position="15"/>
        <end position="33"/>
    </location>
</feature>
<sequence>MGTGGPLKNRRKQLSTKTTSSAYHKNSPKPRNSTGRKGHRGRGPLAPPSDDAKDESTDSEVLNSHLTMNKLRKFTEDKDADALINSLTTNKLLVKPETIPDSDDEYATAQAEMSRGLRPKQKPSKMVGEDVSLVLKRAKERHTTFLVESILCLPEGIIAVDNEDAAAAHAVQLGSRYFALPKKVNGTHILTLVSLRAYQNQGLAVINSTTGIEFDMVWDKETVLEKLVEELPAIQLLMEEGENDLRGRPSVLLCTRQDRRIQLTGLTIPNGDAARQYSRRPTAGWRGSVLVFTSRTAINPKDLKALAENAVDKNGHEIIEVDGWDDILTQHPDDSGRDDPSERGTSPPVPRRSVRNSRKRARIESSGSEEEVVTHLTSSPDPSPIHPRKKQKVILETLDLTVDSDNEDDTLEPVDAPGTSGATDDAAGSDGGSSDKNDGAASRPMTPEAAPSPGSDHWSPDYKVYSHQYTTWGTKPIDFNF</sequence>
<evidence type="ECO:0000313" key="2">
    <source>
        <dbReference type="EMBL" id="KAF9060394.1"/>
    </source>
</evidence>
<dbReference type="EMBL" id="JADNRY010000245">
    <property type="protein sequence ID" value="KAF9060394.1"/>
    <property type="molecule type" value="Genomic_DNA"/>
</dbReference>
<evidence type="ECO:0000313" key="3">
    <source>
        <dbReference type="Proteomes" id="UP000772434"/>
    </source>
</evidence>
<evidence type="ECO:0000256" key="1">
    <source>
        <dbReference type="SAM" id="MobiDB-lite"/>
    </source>
</evidence>
<reference evidence="2" key="1">
    <citation type="submission" date="2020-11" db="EMBL/GenBank/DDBJ databases">
        <authorList>
            <consortium name="DOE Joint Genome Institute"/>
            <person name="Ahrendt S."/>
            <person name="Riley R."/>
            <person name="Andreopoulos W."/>
            <person name="Labutti K."/>
            <person name="Pangilinan J."/>
            <person name="Ruiz-Duenas F.J."/>
            <person name="Barrasa J.M."/>
            <person name="Sanchez-Garcia M."/>
            <person name="Camarero S."/>
            <person name="Miyauchi S."/>
            <person name="Serrano A."/>
            <person name="Linde D."/>
            <person name="Babiker R."/>
            <person name="Drula E."/>
            <person name="Ayuso-Fernandez I."/>
            <person name="Pacheco R."/>
            <person name="Padilla G."/>
            <person name="Ferreira P."/>
            <person name="Barriuso J."/>
            <person name="Kellner H."/>
            <person name="Castanera R."/>
            <person name="Alfaro M."/>
            <person name="Ramirez L."/>
            <person name="Pisabarro A.G."/>
            <person name="Kuo A."/>
            <person name="Tritt A."/>
            <person name="Lipzen A."/>
            <person name="He G."/>
            <person name="Yan M."/>
            <person name="Ng V."/>
            <person name="Cullen D."/>
            <person name="Martin F."/>
            <person name="Rosso M.-N."/>
            <person name="Henrissat B."/>
            <person name="Hibbett D."/>
            <person name="Martinez A.T."/>
            <person name="Grigoriev I.V."/>
        </authorList>
    </citation>
    <scope>NUCLEOTIDE SEQUENCE</scope>
    <source>
        <strain evidence="2">AH 40177</strain>
    </source>
</reference>
<feature type="compositionally biased region" description="Basic residues" evidence="1">
    <location>
        <begin position="352"/>
        <end position="361"/>
    </location>
</feature>
<protein>
    <submittedName>
        <fullName evidence="2">Uncharacterized protein</fullName>
    </submittedName>
</protein>
<feature type="compositionally biased region" description="Acidic residues" evidence="1">
    <location>
        <begin position="402"/>
        <end position="412"/>
    </location>
</feature>
<proteinExistence type="predicted"/>
<organism evidence="2 3">
    <name type="scientific">Rhodocollybia butyracea</name>
    <dbReference type="NCBI Taxonomy" id="206335"/>
    <lineage>
        <taxon>Eukaryota</taxon>
        <taxon>Fungi</taxon>
        <taxon>Dikarya</taxon>
        <taxon>Basidiomycota</taxon>
        <taxon>Agaricomycotina</taxon>
        <taxon>Agaricomycetes</taxon>
        <taxon>Agaricomycetidae</taxon>
        <taxon>Agaricales</taxon>
        <taxon>Marasmiineae</taxon>
        <taxon>Omphalotaceae</taxon>
        <taxon>Rhodocollybia</taxon>
    </lineage>
</organism>
<keyword evidence="3" id="KW-1185">Reference proteome</keyword>
<name>A0A9P5TZL1_9AGAR</name>
<dbReference type="OrthoDB" id="3119754at2759"/>
<feature type="region of interest" description="Disordered" evidence="1">
    <location>
        <begin position="103"/>
        <end position="124"/>
    </location>
</feature>
<feature type="region of interest" description="Disordered" evidence="1">
    <location>
        <begin position="401"/>
        <end position="462"/>
    </location>
</feature>